<dbReference type="PROSITE" id="PS51192">
    <property type="entry name" value="HELICASE_ATP_BIND_1"/>
    <property type="match status" value="1"/>
</dbReference>
<dbReference type="GO" id="GO:0016787">
    <property type="term" value="F:hydrolase activity"/>
    <property type="evidence" value="ECO:0007669"/>
    <property type="project" value="UniProtKB-KW"/>
</dbReference>
<dbReference type="Pfam" id="PF00176">
    <property type="entry name" value="SNF2-rel_dom"/>
    <property type="match status" value="1"/>
</dbReference>
<evidence type="ECO:0008006" key="8">
    <source>
        <dbReference type="Google" id="ProtNLM"/>
    </source>
</evidence>
<comment type="caution">
    <text evidence="6">The sequence shown here is derived from an EMBL/GenBank/DDBJ whole genome shotgun (WGS) entry which is preliminary data.</text>
</comment>
<evidence type="ECO:0000256" key="1">
    <source>
        <dbReference type="ARBA" id="ARBA00022801"/>
    </source>
</evidence>
<dbReference type="RefSeq" id="WP_053180757.1">
    <property type="nucleotide sequence ID" value="NZ_LGIA01000060.1"/>
</dbReference>
<dbReference type="CDD" id="cd18793">
    <property type="entry name" value="SF2_C_SNF"/>
    <property type="match status" value="1"/>
</dbReference>
<accession>A0A0L8VBV7</accession>
<reference evidence="7" key="1">
    <citation type="submission" date="2015-07" db="EMBL/GenBank/DDBJ databases">
        <title>Genome sequencing of Sunxiuqinia dokdonensis strain SK.</title>
        <authorList>
            <person name="Ahn S."/>
            <person name="Kim B.-C."/>
        </authorList>
    </citation>
    <scope>NUCLEOTIDE SEQUENCE [LARGE SCALE GENOMIC DNA]</scope>
    <source>
        <strain evidence="7">SK</strain>
    </source>
</reference>
<protein>
    <recommendedName>
        <fullName evidence="8">Helicase SNF2</fullName>
    </recommendedName>
</protein>
<dbReference type="GO" id="GO:0005524">
    <property type="term" value="F:ATP binding"/>
    <property type="evidence" value="ECO:0007669"/>
    <property type="project" value="InterPro"/>
</dbReference>
<dbReference type="PANTHER" id="PTHR10799">
    <property type="entry name" value="SNF2/RAD54 HELICASE FAMILY"/>
    <property type="match status" value="1"/>
</dbReference>
<keyword evidence="2" id="KW-0479">Metal-binding</keyword>
<dbReference type="InterPro" id="IPR014001">
    <property type="entry name" value="Helicase_ATP-bd"/>
</dbReference>
<dbReference type="InterPro" id="IPR027417">
    <property type="entry name" value="P-loop_NTPase"/>
</dbReference>
<dbReference type="Gene3D" id="3.40.50.10810">
    <property type="entry name" value="Tandem AAA-ATPase domain"/>
    <property type="match status" value="1"/>
</dbReference>
<dbReference type="EMBL" id="LGIA01000060">
    <property type="protein sequence ID" value="KOH45939.1"/>
    <property type="molecule type" value="Genomic_DNA"/>
</dbReference>
<feature type="domain" description="Helicase C-terminal" evidence="5">
    <location>
        <begin position="1102"/>
        <end position="1263"/>
    </location>
</feature>
<dbReference type="GO" id="GO:0008270">
    <property type="term" value="F:zinc ion binding"/>
    <property type="evidence" value="ECO:0007669"/>
    <property type="project" value="UniProtKB-KW"/>
</dbReference>
<evidence type="ECO:0000259" key="3">
    <source>
        <dbReference type="PROSITE" id="PS50966"/>
    </source>
</evidence>
<dbReference type="Pfam" id="PF00271">
    <property type="entry name" value="Helicase_C"/>
    <property type="match status" value="1"/>
</dbReference>
<dbReference type="PROSITE" id="PS50966">
    <property type="entry name" value="ZF_SWIM"/>
    <property type="match status" value="1"/>
</dbReference>
<keyword evidence="7" id="KW-1185">Reference proteome</keyword>
<dbReference type="PROSITE" id="PS51194">
    <property type="entry name" value="HELICASE_CTER"/>
    <property type="match status" value="1"/>
</dbReference>
<evidence type="ECO:0000313" key="6">
    <source>
        <dbReference type="EMBL" id="KOH45939.1"/>
    </source>
</evidence>
<dbReference type="InterPro" id="IPR049730">
    <property type="entry name" value="SNF2/RAD54-like_C"/>
</dbReference>
<evidence type="ECO:0000313" key="7">
    <source>
        <dbReference type="Proteomes" id="UP000036958"/>
    </source>
</evidence>
<proteinExistence type="predicted"/>
<evidence type="ECO:0000259" key="5">
    <source>
        <dbReference type="PROSITE" id="PS51194"/>
    </source>
</evidence>
<dbReference type="InterPro" id="IPR000330">
    <property type="entry name" value="SNF2_N"/>
</dbReference>
<organism evidence="6 7">
    <name type="scientific">Sunxiuqinia dokdonensis</name>
    <dbReference type="NCBI Taxonomy" id="1409788"/>
    <lineage>
        <taxon>Bacteria</taxon>
        <taxon>Pseudomonadati</taxon>
        <taxon>Bacteroidota</taxon>
        <taxon>Bacteroidia</taxon>
        <taxon>Marinilabiliales</taxon>
        <taxon>Prolixibacteraceae</taxon>
        <taxon>Sunxiuqinia</taxon>
    </lineage>
</organism>
<gene>
    <name evidence="6" type="ORF">NC99_12630</name>
</gene>
<keyword evidence="2" id="KW-0862">Zinc</keyword>
<dbReference type="STRING" id="1409788.NC99_12630"/>
<dbReference type="SUPFAM" id="SSF52540">
    <property type="entry name" value="P-loop containing nucleoside triphosphate hydrolases"/>
    <property type="match status" value="2"/>
</dbReference>
<evidence type="ECO:0000259" key="4">
    <source>
        <dbReference type="PROSITE" id="PS51192"/>
    </source>
</evidence>
<dbReference type="Gene3D" id="3.40.50.300">
    <property type="entry name" value="P-loop containing nucleotide triphosphate hydrolases"/>
    <property type="match status" value="1"/>
</dbReference>
<dbReference type="SMART" id="SM00487">
    <property type="entry name" value="DEXDc"/>
    <property type="match status" value="1"/>
</dbReference>
<name>A0A0L8VBV7_9BACT</name>
<dbReference type="AlphaFoldDB" id="A0A0L8VBV7"/>
<dbReference type="SMART" id="SM00490">
    <property type="entry name" value="HELICc"/>
    <property type="match status" value="1"/>
</dbReference>
<dbReference type="InterPro" id="IPR038718">
    <property type="entry name" value="SNF2-like_sf"/>
</dbReference>
<feature type="domain" description="Helicase ATP-binding" evidence="4">
    <location>
        <begin position="820"/>
        <end position="978"/>
    </location>
</feature>
<keyword evidence="1" id="KW-0378">Hydrolase</keyword>
<dbReference type="InterPro" id="IPR007527">
    <property type="entry name" value="Znf_SWIM"/>
</dbReference>
<dbReference type="InterPro" id="IPR001650">
    <property type="entry name" value="Helicase_C-like"/>
</dbReference>
<dbReference type="OrthoDB" id="9760715at2"/>
<dbReference type="Proteomes" id="UP000036958">
    <property type="component" value="Unassembled WGS sequence"/>
</dbReference>
<keyword evidence="2" id="KW-0863">Zinc-finger</keyword>
<evidence type="ECO:0000256" key="2">
    <source>
        <dbReference type="PROSITE-ProRule" id="PRU00325"/>
    </source>
</evidence>
<feature type="domain" description="SWIM-type" evidence="3">
    <location>
        <begin position="71"/>
        <end position="108"/>
    </location>
</feature>
<sequence length="1268" mass="146662">MKLHFSFSTINNMGADHYYLKEHIKRHINFYASAAVQGRGQELYKSDKVFFDDYSEKTDSWKFTVHGSQNYQVQVKGVDHQNIQTGCTCLFEWGSLCKHAVAALLFVSDNLGEQHALQYQKQLMSTLKEKPLSGRNAKHLGYEIPDYQNIDFDFIRRNTTPGVLSQLEYLVNYVFYNTVKISNEAITFLTGNADANVRFFMEDGKVYVTSPQAPKSFKLSTSEAQCLSMIANSPMPNLLAEVFSGRILASQSDWMKTYGLPESADFNEYFSYSFSEKQGLMCYPSMKGEGLVPVAATTNTYISSLLKMLNNEESFIGELSKKREQRELGFVLKKGISFSVAYRNFYEDAYDEKNERYQIVPIVGKTRKNNPLELATHIKPYAEEMEAEFIIDKSENAKKLLRLIDELDNDEGDDFNRMKRAFDCLQKEKFVYGIADYTHHIRKKDLLAIHLSSEPADAVFEVSKDQEFLYLDLKIKIGADLRERTTEKSDPTDHFFYLIGNTYHFVKSEKAAEIIAGFPEKVKMVATHKDEFFKNVVEPISENFEVRYLPGTFINEIVELDFNKKQLFLSEQNEHVVFTPRVEYDNDVSAALHTTGNRLVKNGDVITEYRRNFELENDFLDSLAELHPDFESQKSRKLFYLHYSEFTKDLWFYRFFDQLQTLNVEVFGLKDLKNFRYSPYKGKISTSLSSGQDWFEVDLAVSFGDNRVTLNDIRKAVLNKQRYIQLKDGSVGVLPSEWLHKLEKYFRHGEIKKDKLEISKLRFSVVDELFDKLDDASVLQEIAEKRQRLKNFTNINETEVPKQIKASLRHYQKEGLNWLNFLDDMQWGGILADDMGLGKTLQMLAFLQQQANKSNGVNLVVVPTTLLFNWENELRKFAPKLKALYYYGTDRAKNTDDFKNYHLVFTTYGILVRDIQILRHFRFNYAVLDESQAIKNPASHRYKAACLINARNKIALTGTPIENSTFDLFAQMSFVNHGFFGGVQKFKENYSTPIDKDGDEQMAGELNKIINPFVLRRTKENVASELPDRTENILYCEMESEQRRVYDAYRNEFRNRLLSKIEDEGIGKSKMMVLEALTRLRQICDSPVLLNSDDVTETQSVKIKELVRHITDKTGKHKILVFSQFVKMLGLIQDELAKLNIEHEYLDGQSSSKQREQSVNNFQENENLRVFLISLKAGGTGLNLTAADYVYLVDPWWNPAVENQAIDRCHRIGQDKKVFAYRMICTNTVEEKILTLQNKKKKIAGDIIQTDESILKKLNKDDISELFS</sequence>
<dbReference type="PATRIC" id="fig|1409788.3.peg.1286"/>